<proteinExistence type="inferred from homology"/>
<evidence type="ECO:0000313" key="2">
    <source>
        <dbReference type="EMBL" id="ARS89631.1"/>
    </source>
</evidence>
<dbReference type="PANTHER" id="PTHR37525">
    <property type="entry name" value="UPF0175 PROTEIN SSL1255"/>
    <property type="match status" value="1"/>
</dbReference>
<comment type="similarity">
    <text evidence="1">Belongs to the UPF0175 family.</text>
</comment>
<dbReference type="AlphaFoldDB" id="A0A2Z2HR52"/>
<dbReference type="Pfam" id="PF03683">
    <property type="entry name" value="UPF0175"/>
    <property type="match status" value="1"/>
</dbReference>
<gene>
    <name evidence="2" type="ORF">B1756_07700</name>
</gene>
<sequence>MRTIEVPADVYDSVSVPEGEREDVLRQELALSLYRERMLSFGKARELAGMSHREFQRLLGEREVERHYTDDELAEDLEYGRR</sequence>
<dbReference type="EMBL" id="CP019893">
    <property type="protein sequence ID" value="ARS89631.1"/>
    <property type="molecule type" value="Genomic_DNA"/>
</dbReference>
<dbReference type="OrthoDB" id="93800at2157"/>
<dbReference type="PANTHER" id="PTHR37525:SF1">
    <property type="entry name" value="UPF0175 PROTEIN SSL1255"/>
    <property type="match status" value="1"/>
</dbReference>
<keyword evidence="3" id="KW-1185">Reference proteome</keyword>
<dbReference type="RefSeq" id="WP_086888009.1">
    <property type="nucleotide sequence ID" value="NZ_CP019893.1"/>
</dbReference>
<protein>
    <submittedName>
        <fullName evidence="2">Uncharacterized protein</fullName>
    </submittedName>
</protein>
<evidence type="ECO:0000256" key="1">
    <source>
        <dbReference type="ARBA" id="ARBA00005651"/>
    </source>
</evidence>
<dbReference type="InterPro" id="IPR005368">
    <property type="entry name" value="UPF0175"/>
</dbReference>
<reference evidence="3" key="1">
    <citation type="submission" date="2017-02" db="EMBL/GenBank/DDBJ databases">
        <title>Natronthermophilus aegyptiacus gen. nov.,sp. nov., an aerobic, extremely halophilic alkalithermophilic archaeon isolated from the athalassohaline Wadi An Natrun, Egypt.</title>
        <authorList>
            <person name="Zhao B."/>
        </authorList>
    </citation>
    <scope>NUCLEOTIDE SEQUENCE [LARGE SCALE GENOMIC DNA]</scope>
    <source>
        <strain evidence="3">JW/NM-HA 15</strain>
    </source>
</reference>
<dbReference type="GeneID" id="32893954"/>
<evidence type="ECO:0000313" key="3">
    <source>
        <dbReference type="Proteomes" id="UP000250088"/>
    </source>
</evidence>
<dbReference type="Proteomes" id="UP000250088">
    <property type="component" value="Chromosome"/>
</dbReference>
<dbReference type="InterPro" id="IPR052264">
    <property type="entry name" value="UPF0175_domain"/>
</dbReference>
<organism evidence="2 3">
    <name type="scientific">Natrarchaeobaculum aegyptiacum</name>
    <dbReference type="NCBI Taxonomy" id="745377"/>
    <lineage>
        <taxon>Archaea</taxon>
        <taxon>Methanobacteriati</taxon>
        <taxon>Methanobacteriota</taxon>
        <taxon>Stenosarchaea group</taxon>
        <taxon>Halobacteria</taxon>
        <taxon>Halobacteriales</taxon>
        <taxon>Natrialbaceae</taxon>
        <taxon>Natrarchaeobaculum</taxon>
    </lineage>
</organism>
<accession>A0A2Z2HR52</accession>
<name>A0A2Z2HR52_9EURY</name>
<dbReference type="KEGG" id="naj:B1756_07700"/>